<dbReference type="OrthoDB" id="382390at2157"/>
<evidence type="ECO:0000313" key="1">
    <source>
        <dbReference type="EMBL" id="AMK15241.1"/>
    </source>
</evidence>
<organism evidence="1 3">
    <name type="scientific">Methanobrevibacter olleyae</name>
    <dbReference type="NCBI Taxonomy" id="294671"/>
    <lineage>
        <taxon>Archaea</taxon>
        <taxon>Methanobacteriati</taxon>
        <taxon>Methanobacteriota</taxon>
        <taxon>Methanomada group</taxon>
        <taxon>Methanobacteria</taxon>
        <taxon>Methanobacteriales</taxon>
        <taxon>Methanobacteriaceae</taxon>
        <taxon>Methanobrevibacter</taxon>
    </lineage>
</organism>
<dbReference type="RefSeq" id="WP_067146315.1">
    <property type="nucleotide sequence ID" value="NZ_CP014265.1"/>
</dbReference>
<reference evidence="1 3" key="1">
    <citation type="journal article" date="2016" name="Genome Announc.">
        <title>Draft Genome Sequence of the Rumen Methanogen Methanobrevibacter olleyae YLM1.</title>
        <authorList>
            <person name="Kelly W.J."/>
            <person name="Li D."/>
            <person name="Lambie S.C."/>
            <person name="Cox F."/>
            <person name="Attwood G.T."/>
            <person name="Altermann E."/>
            <person name="Leahy S.C."/>
        </authorList>
    </citation>
    <scope>NUCLEOTIDE SEQUENCE [LARGE SCALE GENOMIC DNA]</scope>
    <source>
        <strain evidence="1 3">YLM1</strain>
    </source>
</reference>
<reference evidence="2" key="3">
    <citation type="submission" date="2016-10" db="EMBL/GenBank/DDBJ databases">
        <authorList>
            <person name="de Groot N.N."/>
        </authorList>
    </citation>
    <scope>NUCLEOTIDE SEQUENCE [LARGE SCALE GENOMIC DNA]</scope>
    <source>
        <strain evidence="2">DSM 16632</strain>
    </source>
</reference>
<accession>A0A126QYX1</accession>
<dbReference type="KEGG" id="mol:YLM1_0684"/>
<sequence length="89" mass="10037">MTEKRLNLRKLEEEGEEPNPNLSLLMAAYLLGYLKSEKGDKIADGDIENLYIGTCLSMGIGPVEDISELFSLLFDTEEEDDDKALQYYA</sequence>
<evidence type="ECO:0000313" key="4">
    <source>
        <dbReference type="Proteomes" id="UP000183442"/>
    </source>
</evidence>
<dbReference type="GeneID" id="28488980"/>
<dbReference type="EMBL" id="FOTL01000030">
    <property type="protein sequence ID" value="SFL70880.1"/>
    <property type="molecule type" value="Genomic_DNA"/>
</dbReference>
<evidence type="ECO:0000313" key="2">
    <source>
        <dbReference type="EMBL" id="SFL70880.1"/>
    </source>
</evidence>
<keyword evidence="3" id="KW-1185">Reference proteome</keyword>
<dbReference type="AlphaFoldDB" id="A0A126QYX1"/>
<dbReference type="PATRIC" id="fig|294671.3.peg.711"/>
<dbReference type="Proteomes" id="UP000183442">
    <property type="component" value="Unassembled WGS sequence"/>
</dbReference>
<proteinExistence type="predicted"/>
<protein>
    <submittedName>
        <fullName evidence="1">Uncharacterized protein</fullName>
    </submittedName>
</protein>
<dbReference type="EMBL" id="CP014265">
    <property type="protein sequence ID" value="AMK15241.1"/>
    <property type="molecule type" value="Genomic_DNA"/>
</dbReference>
<reference evidence="4" key="4">
    <citation type="submission" date="2016-10" db="EMBL/GenBank/DDBJ databases">
        <authorList>
            <person name="Varghese N."/>
        </authorList>
    </citation>
    <scope>NUCLEOTIDE SEQUENCE [LARGE SCALE GENOMIC DNA]</scope>
    <source>
        <strain evidence="4">DSM 16632</strain>
    </source>
</reference>
<gene>
    <name evidence="2" type="ORF">SAMN02910297_01563</name>
    <name evidence="1" type="ORF">YLM1_0684</name>
</gene>
<name>A0A126QYX1_METOL</name>
<reference evidence="3" key="2">
    <citation type="submission" date="2016-02" db="EMBL/GenBank/DDBJ databases">
        <title>The draft genome sequence of the rumen methanogen Methanobrevibacter olleyae YLM1.</title>
        <authorList>
            <consortium name="New Zealand Agricultural Greenhouse Gas Research Centre/Pastoral Greenhouse Gas Research Consortium"/>
            <person name="Kelly W.J."/>
            <person name="Li D."/>
            <person name="Lambie S.C."/>
            <person name="Attwood G.T."/>
            <person name="Altermann E."/>
            <person name="Leahy S.C."/>
        </authorList>
    </citation>
    <scope>NUCLEOTIDE SEQUENCE [LARGE SCALE GENOMIC DNA]</scope>
    <source>
        <strain evidence="3">YLM1</strain>
    </source>
</reference>
<evidence type="ECO:0000313" key="3">
    <source>
        <dbReference type="Proteomes" id="UP000066376"/>
    </source>
</evidence>
<dbReference type="Proteomes" id="UP000066376">
    <property type="component" value="Chromosome"/>
</dbReference>